<gene>
    <name evidence="1" type="ordered locus">Runsl_1226</name>
</gene>
<organism evidence="1 2">
    <name type="scientific">Runella slithyformis (strain ATCC 29530 / DSM 19594 / LMG 11500 / NCIMB 11436 / LSU 4)</name>
    <dbReference type="NCBI Taxonomy" id="761193"/>
    <lineage>
        <taxon>Bacteria</taxon>
        <taxon>Pseudomonadati</taxon>
        <taxon>Bacteroidota</taxon>
        <taxon>Cytophagia</taxon>
        <taxon>Cytophagales</taxon>
        <taxon>Spirosomataceae</taxon>
        <taxon>Runella</taxon>
    </lineage>
</organism>
<dbReference type="RefSeq" id="WP_013926973.1">
    <property type="nucleotide sequence ID" value="NC_015703.1"/>
</dbReference>
<keyword evidence="2" id="KW-1185">Reference proteome</keyword>
<evidence type="ECO:0000313" key="2">
    <source>
        <dbReference type="Proteomes" id="UP000000493"/>
    </source>
</evidence>
<reference evidence="1 2" key="2">
    <citation type="journal article" date="2012" name="Stand. Genomic Sci.">
        <title>Complete genome sequence of the aquatic bacterium Runella slithyformis type strain (LSU 4(T)).</title>
        <authorList>
            <person name="Copeland A."/>
            <person name="Zhang X."/>
            <person name="Misra M."/>
            <person name="Lapidus A."/>
            <person name="Nolan M."/>
            <person name="Lucas S."/>
            <person name="Deshpande S."/>
            <person name="Cheng J.F."/>
            <person name="Tapia R."/>
            <person name="Goodwin L.A."/>
            <person name="Pitluck S."/>
            <person name="Liolios K."/>
            <person name="Pagani I."/>
            <person name="Ivanova N."/>
            <person name="Mikhailova N."/>
            <person name="Pati A."/>
            <person name="Chen A."/>
            <person name="Palaniappan K."/>
            <person name="Land M."/>
            <person name="Hauser L."/>
            <person name="Pan C."/>
            <person name="Jeffries C.D."/>
            <person name="Detter J.C."/>
            <person name="Brambilla E.M."/>
            <person name="Rohde M."/>
            <person name="Djao O.D."/>
            <person name="Goker M."/>
            <person name="Sikorski J."/>
            <person name="Tindall B.J."/>
            <person name="Woyke T."/>
            <person name="Bristow J."/>
            <person name="Eisen J.A."/>
            <person name="Markowitz V."/>
            <person name="Hugenholtz P."/>
            <person name="Kyrpides N.C."/>
            <person name="Klenk H.P."/>
            <person name="Mavromatis K."/>
        </authorList>
    </citation>
    <scope>NUCLEOTIDE SEQUENCE [LARGE SCALE GENOMIC DNA]</scope>
    <source>
        <strain evidence="2">ATCC 29530 / DSM 19594 / LMG 11500 / NCIMB 11436 / LSU 4</strain>
    </source>
</reference>
<proteinExistence type="predicted"/>
<reference evidence="2" key="1">
    <citation type="submission" date="2011-06" db="EMBL/GenBank/DDBJ databases">
        <title>The complete genome of chromosome of Runella slithyformis DSM 19594.</title>
        <authorList>
            <consortium name="US DOE Joint Genome Institute (JGI-PGF)"/>
            <person name="Lucas S."/>
            <person name="Han J."/>
            <person name="Lapidus A."/>
            <person name="Bruce D."/>
            <person name="Goodwin L."/>
            <person name="Pitluck S."/>
            <person name="Peters L."/>
            <person name="Kyrpides N."/>
            <person name="Mavromatis K."/>
            <person name="Ivanova N."/>
            <person name="Ovchinnikova G."/>
            <person name="Zhang X."/>
            <person name="Misra M."/>
            <person name="Detter J.C."/>
            <person name="Tapia R."/>
            <person name="Han C."/>
            <person name="Land M."/>
            <person name="Hauser L."/>
            <person name="Markowitz V."/>
            <person name="Cheng J.-F."/>
            <person name="Hugenholtz P."/>
            <person name="Woyke T."/>
            <person name="Wu D."/>
            <person name="Tindall B."/>
            <person name="Faehrich R."/>
            <person name="Brambilla E."/>
            <person name="Klenk H.-P."/>
            <person name="Eisen J.A."/>
        </authorList>
    </citation>
    <scope>NUCLEOTIDE SEQUENCE [LARGE SCALE GENOMIC DNA]</scope>
    <source>
        <strain evidence="2">ATCC 29530 / DSM 19594 / LMG 11500 / NCIMB 11436 / LSU 4</strain>
    </source>
</reference>
<sequence>METTYRTFFESLTEEEKDQPLKVDLSLFEEGVQNGRLLRTDTDMFYHPTLENETWNEELNQPNLTKIRVPKGTVLITI</sequence>
<evidence type="ECO:0000313" key="1">
    <source>
        <dbReference type="EMBL" id="AEI47654.1"/>
    </source>
</evidence>
<accession>A0A7U4E517</accession>
<protein>
    <submittedName>
        <fullName evidence="1">Uncharacterized protein</fullName>
    </submittedName>
</protein>
<dbReference type="Proteomes" id="UP000000493">
    <property type="component" value="Chromosome"/>
</dbReference>
<dbReference type="AlphaFoldDB" id="A0A7U4E517"/>
<dbReference type="KEGG" id="rsi:Runsl_1226"/>
<dbReference type="EMBL" id="CP002859">
    <property type="protein sequence ID" value="AEI47654.1"/>
    <property type="molecule type" value="Genomic_DNA"/>
</dbReference>
<name>A0A7U4E517_RUNSL</name>